<feature type="domain" description="Glycosyltransferase subfamily 4-like N-terminal" evidence="1">
    <location>
        <begin position="52"/>
        <end position="152"/>
    </location>
</feature>
<dbReference type="InterPro" id="IPR028098">
    <property type="entry name" value="Glyco_trans_4-like_N"/>
</dbReference>
<name>A0A917AQ87_9RHOB</name>
<protein>
    <recommendedName>
        <fullName evidence="1">Glycosyltransferase subfamily 4-like N-terminal domain-containing protein</fullName>
    </recommendedName>
</protein>
<gene>
    <name evidence="2" type="ORF">GCM10011517_32670</name>
</gene>
<dbReference type="OrthoDB" id="529131at2"/>
<organism evidence="2 3">
    <name type="scientific">Actibacterium pelagium</name>
    <dbReference type="NCBI Taxonomy" id="2029103"/>
    <lineage>
        <taxon>Bacteria</taxon>
        <taxon>Pseudomonadati</taxon>
        <taxon>Pseudomonadota</taxon>
        <taxon>Alphaproteobacteria</taxon>
        <taxon>Rhodobacterales</taxon>
        <taxon>Roseobacteraceae</taxon>
        <taxon>Actibacterium</taxon>
    </lineage>
</organism>
<comment type="caution">
    <text evidence="2">The sequence shown here is derived from an EMBL/GenBank/DDBJ whole genome shotgun (WGS) entry which is preliminary data.</text>
</comment>
<reference evidence="2" key="2">
    <citation type="submission" date="2020-09" db="EMBL/GenBank/DDBJ databases">
        <authorList>
            <person name="Sun Q."/>
            <person name="Zhou Y."/>
        </authorList>
    </citation>
    <scope>NUCLEOTIDE SEQUENCE</scope>
    <source>
        <strain evidence="2">CGMCC 1.16012</strain>
    </source>
</reference>
<sequence length="333" mass="36038">MSTRPVILHIVDDTTPGGVMRVLEHLVTCPLVAQSAEHTFQSVRRDRPLPGVRADIIVSHLSISWRSLPKLISFRARHATTPLVHVEHSYTEAFTALNVPSRARFYTLLRTAYALFDRVVAVSEAQGEWLRNRALVRAQALRVIASCVNLDRFRSLPRSNAAPTRFGAIGRLDRQKGFDLLIDAFRAVPNPSLRLDIFGDGPELPALKSQAAGDPRIHFRGHSASPEAAIASVDAVLMPSRWEAFGLVALEARSAGRPMVLTKVDGLADQATDGVTTLKGHVASAWSDAIAALSKQAPQGDIAASTANAEAVFAEGWSSLISELHGEVEKQAA</sequence>
<dbReference type="Pfam" id="PF13439">
    <property type="entry name" value="Glyco_transf_4"/>
    <property type="match status" value="1"/>
</dbReference>
<dbReference type="InterPro" id="IPR050194">
    <property type="entry name" value="Glycosyltransferase_grp1"/>
</dbReference>
<dbReference type="EMBL" id="BMKN01000003">
    <property type="protein sequence ID" value="GGE62431.1"/>
    <property type="molecule type" value="Genomic_DNA"/>
</dbReference>
<dbReference type="PANTHER" id="PTHR45947:SF3">
    <property type="entry name" value="SULFOQUINOVOSYL TRANSFERASE SQD2"/>
    <property type="match status" value="1"/>
</dbReference>
<dbReference type="Gene3D" id="3.40.50.2000">
    <property type="entry name" value="Glycogen Phosphorylase B"/>
    <property type="match status" value="2"/>
</dbReference>
<dbReference type="Proteomes" id="UP000606730">
    <property type="component" value="Unassembled WGS sequence"/>
</dbReference>
<dbReference type="PANTHER" id="PTHR45947">
    <property type="entry name" value="SULFOQUINOVOSYL TRANSFERASE SQD2"/>
    <property type="match status" value="1"/>
</dbReference>
<dbReference type="SUPFAM" id="SSF53756">
    <property type="entry name" value="UDP-Glycosyltransferase/glycogen phosphorylase"/>
    <property type="match status" value="1"/>
</dbReference>
<dbReference type="RefSeq" id="WP_095595274.1">
    <property type="nucleotide sequence ID" value="NZ_BMKN01000003.1"/>
</dbReference>
<accession>A0A917AQ87</accession>
<evidence type="ECO:0000313" key="2">
    <source>
        <dbReference type="EMBL" id="GGE62431.1"/>
    </source>
</evidence>
<proteinExistence type="predicted"/>
<keyword evidence="3" id="KW-1185">Reference proteome</keyword>
<dbReference type="AlphaFoldDB" id="A0A917AQ87"/>
<dbReference type="GO" id="GO:0016758">
    <property type="term" value="F:hexosyltransferase activity"/>
    <property type="evidence" value="ECO:0007669"/>
    <property type="project" value="TreeGrafter"/>
</dbReference>
<evidence type="ECO:0000259" key="1">
    <source>
        <dbReference type="Pfam" id="PF13439"/>
    </source>
</evidence>
<dbReference type="Pfam" id="PF13692">
    <property type="entry name" value="Glyco_trans_1_4"/>
    <property type="match status" value="1"/>
</dbReference>
<evidence type="ECO:0000313" key="3">
    <source>
        <dbReference type="Proteomes" id="UP000606730"/>
    </source>
</evidence>
<reference evidence="2" key="1">
    <citation type="journal article" date="2014" name="Int. J. Syst. Evol. Microbiol.">
        <title>Complete genome sequence of Corynebacterium casei LMG S-19264T (=DSM 44701T), isolated from a smear-ripened cheese.</title>
        <authorList>
            <consortium name="US DOE Joint Genome Institute (JGI-PGF)"/>
            <person name="Walter F."/>
            <person name="Albersmeier A."/>
            <person name="Kalinowski J."/>
            <person name="Ruckert C."/>
        </authorList>
    </citation>
    <scope>NUCLEOTIDE SEQUENCE</scope>
    <source>
        <strain evidence="2">CGMCC 1.16012</strain>
    </source>
</reference>